<accession>A0A1E3L143</accession>
<proteinExistence type="predicted"/>
<evidence type="ECO:0000313" key="1">
    <source>
        <dbReference type="EMBL" id="ODP26680.1"/>
    </source>
</evidence>
<evidence type="ECO:0000313" key="2">
    <source>
        <dbReference type="Proteomes" id="UP000094578"/>
    </source>
</evidence>
<sequence length="127" mass="14461">MSSLFGIKKPCVDCPFRESGTMLESLNEGRMNEIVKNVVEEDGFFPCHKTVDYETADQEEGLQESHRFCAGALIAIDKAGANDRNRNTRLALMWDLYKVEDLQDKDCVINPVDYLESSVDEVRHETK</sequence>
<dbReference type="AlphaFoldDB" id="A0A1E3L143"/>
<name>A0A1E3L143_9BACL</name>
<reference evidence="1 2" key="1">
    <citation type="submission" date="2016-08" db="EMBL/GenBank/DDBJ databases">
        <title>Genome sequencing of Paenibacillus sp. TI45-13ar, isolated from Korean traditional nuruk.</title>
        <authorList>
            <person name="Kim S.-J."/>
        </authorList>
    </citation>
    <scope>NUCLEOTIDE SEQUENCE [LARGE SCALE GENOMIC DNA]</scope>
    <source>
        <strain evidence="1 2">TI45-13ar</strain>
    </source>
</reference>
<dbReference type="RefSeq" id="WP_069329299.1">
    <property type="nucleotide sequence ID" value="NZ_MDER01000080.1"/>
</dbReference>
<comment type="caution">
    <text evidence="1">The sequence shown here is derived from an EMBL/GenBank/DDBJ whole genome shotgun (WGS) entry which is preliminary data.</text>
</comment>
<dbReference type="Proteomes" id="UP000094578">
    <property type="component" value="Unassembled WGS sequence"/>
</dbReference>
<protein>
    <submittedName>
        <fullName evidence="1">Uncharacterized protein</fullName>
    </submittedName>
</protein>
<dbReference type="EMBL" id="MDER01000080">
    <property type="protein sequence ID" value="ODP26680.1"/>
    <property type="molecule type" value="Genomic_DNA"/>
</dbReference>
<keyword evidence="2" id="KW-1185">Reference proteome</keyword>
<organism evidence="1 2">
    <name type="scientific">Paenibacillus nuruki</name>
    <dbReference type="NCBI Taxonomy" id="1886670"/>
    <lineage>
        <taxon>Bacteria</taxon>
        <taxon>Bacillati</taxon>
        <taxon>Bacillota</taxon>
        <taxon>Bacilli</taxon>
        <taxon>Bacillales</taxon>
        <taxon>Paenibacillaceae</taxon>
        <taxon>Paenibacillus</taxon>
    </lineage>
</organism>
<gene>
    <name evidence="1" type="ORF">PTI45_03959</name>
</gene>
<dbReference type="STRING" id="1886670.PTI45_03959"/>